<evidence type="ECO:0000313" key="7">
    <source>
        <dbReference type="Proteomes" id="UP000242180"/>
    </source>
</evidence>
<sequence length="411" mass="45681">MLLKAPFILAAVTLVLGSEDIFQAVTRGVAPEQHSLYASNKFKSSGQWTCLDGSKTIPYAAVNDDYCDCPDGSDEPGTSACPNGRFYCENKGHIPAYIKSWSVNDGVCDEACCDGSDETSGLAVCPDRCAEVAAVYAKEQAALHLIQSEGAAAKQKLIDEAEKTVTEWQEEKARLEDALAIKRAELMRRQSEVDSLEKEVKGVRKTSKKKCPPCNSRRTDLVTLRDHVESLQSELDELVSILSVMKRDHNHNFHDMAVKAAIVGYDEFMTTYEDTKKEVNDDLARLDIPDSDDDASSDDSETEEDEEEEVIDEESGEGQALLEKIESSLPSAVKSWLPFNKEKSPTKDAGTISKKQMTLQAARQARNDVEEEIRQDEQRLNTINDDLNKDYGAQHEWLKLKDVCIEKDAGE</sequence>
<reference evidence="6 7" key="1">
    <citation type="submission" date="2016-07" db="EMBL/GenBank/DDBJ databases">
        <title>Pervasive Adenine N6-methylation of Active Genes in Fungi.</title>
        <authorList>
            <consortium name="DOE Joint Genome Institute"/>
            <person name="Mondo S.J."/>
            <person name="Dannebaum R.O."/>
            <person name="Kuo R.C."/>
            <person name="Labutti K."/>
            <person name="Haridas S."/>
            <person name="Kuo A."/>
            <person name="Salamov A."/>
            <person name="Ahrendt S.R."/>
            <person name="Lipzen A."/>
            <person name="Sullivan W."/>
            <person name="Andreopoulos W.B."/>
            <person name="Clum A."/>
            <person name="Lindquist E."/>
            <person name="Daum C."/>
            <person name="Ramamoorthy G.K."/>
            <person name="Gryganskyi A."/>
            <person name="Culley D."/>
            <person name="Magnuson J.K."/>
            <person name="James T.Y."/>
            <person name="O'Malley M.A."/>
            <person name="Stajich J.E."/>
            <person name="Spatafora J.W."/>
            <person name="Visel A."/>
            <person name="Grigoriev I.V."/>
        </authorList>
    </citation>
    <scope>NUCLEOTIDE SEQUENCE [LARGE SCALE GENOMIC DNA]</scope>
    <source>
        <strain evidence="6 7">NRRL 2496</strain>
    </source>
</reference>
<accession>A0A1X2HW74</accession>
<keyword evidence="1" id="KW-1015">Disulfide bond</keyword>
<feature type="region of interest" description="Disordered" evidence="3">
    <location>
        <begin position="340"/>
        <end position="373"/>
    </location>
</feature>
<keyword evidence="7" id="KW-1185">Reference proteome</keyword>
<evidence type="ECO:0000256" key="1">
    <source>
        <dbReference type="ARBA" id="ARBA00023157"/>
    </source>
</evidence>
<evidence type="ECO:0000256" key="4">
    <source>
        <dbReference type="SAM" id="SignalP"/>
    </source>
</evidence>
<dbReference type="Pfam" id="PF12999">
    <property type="entry name" value="PRKCSH-like"/>
    <property type="match status" value="1"/>
</dbReference>
<dbReference type="STRING" id="13706.A0A1X2HW74"/>
<evidence type="ECO:0000256" key="2">
    <source>
        <dbReference type="SAM" id="Coils"/>
    </source>
</evidence>
<proteinExistence type="predicted"/>
<dbReference type="OrthoDB" id="28322at2759"/>
<dbReference type="AlphaFoldDB" id="A0A1X2HW74"/>
<keyword evidence="4" id="KW-0732">Signal</keyword>
<dbReference type="OMA" id="GYSHNEG"/>
<dbReference type="PANTHER" id="PTHR12630:SF1">
    <property type="entry name" value="GLUCOSIDASE 2 SUBUNIT BETA"/>
    <property type="match status" value="1"/>
</dbReference>
<name>A0A1X2HW74_SYNRA</name>
<dbReference type="EMBL" id="MCGN01000001">
    <property type="protein sequence ID" value="ORZ03862.1"/>
    <property type="molecule type" value="Genomic_DNA"/>
</dbReference>
<feature type="signal peptide" evidence="4">
    <location>
        <begin position="1"/>
        <end position="17"/>
    </location>
</feature>
<feature type="region of interest" description="Disordered" evidence="3">
    <location>
        <begin position="281"/>
        <end position="318"/>
    </location>
</feature>
<dbReference type="InterPro" id="IPR028146">
    <property type="entry name" value="PRKCSH_N"/>
</dbReference>
<dbReference type="Proteomes" id="UP000242180">
    <property type="component" value="Unassembled WGS sequence"/>
</dbReference>
<dbReference type="InterPro" id="IPR039794">
    <property type="entry name" value="Gtb1-like"/>
</dbReference>
<gene>
    <name evidence="6" type="ORF">BCR43DRAFT_529203</name>
</gene>
<feature type="chain" id="PRO_5012485119" evidence="4">
    <location>
        <begin position="18"/>
        <end position="411"/>
    </location>
</feature>
<evidence type="ECO:0000259" key="5">
    <source>
        <dbReference type="Pfam" id="PF12999"/>
    </source>
</evidence>
<protein>
    <submittedName>
        <fullName evidence="6">Glucosidase II beta subunit-like-domain-containing protein</fullName>
    </submittedName>
</protein>
<dbReference type="InterPro" id="IPR036055">
    <property type="entry name" value="LDL_receptor-like_sf"/>
</dbReference>
<evidence type="ECO:0000256" key="3">
    <source>
        <dbReference type="SAM" id="MobiDB-lite"/>
    </source>
</evidence>
<dbReference type="FunCoup" id="A0A1X2HW74">
    <property type="interactions" value="757"/>
</dbReference>
<feature type="compositionally biased region" description="Acidic residues" evidence="3">
    <location>
        <begin position="289"/>
        <end position="316"/>
    </location>
</feature>
<dbReference type="InParanoid" id="A0A1X2HW74"/>
<dbReference type="GO" id="GO:0017177">
    <property type="term" value="C:glucosidase II complex"/>
    <property type="evidence" value="ECO:0007669"/>
    <property type="project" value="TreeGrafter"/>
</dbReference>
<organism evidence="6 7">
    <name type="scientific">Syncephalastrum racemosum</name>
    <name type="common">Filamentous fungus</name>
    <dbReference type="NCBI Taxonomy" id="13706"/>
    <lineage>
        <taxon>Eukaryota</taxon>
        <taxon>Fungi</taxon>
        <taxon>Fungi incertae sedis</taxon>
        <taxon>Mucoromycota</taxon>
        <taxon>Mucoromycotina</taxon>
        <taxon>Mucoromycetes</taxon>
        <taxon>Mucorales</taxon>
        <taxon>Syncephalastraceae</taxon>
        <taxon>Syncephalastrum</taxon>
    </lineage>
</organism>
<dbReference type="PANTHER" id="PTHR12630">
    <property type="entry name" value="N-LINKED OLIGOSACCHARIDE PROCESSING"/>
    <property type="match status" value="1"/>
</dbReference>
<dbReference type="GO" id="GO:0006491">
    <property type="term" value="P:N-glycan processing"/>
    <property type="evidence" value="ECO:0007669"/>
    <property type="project" value="TreeGrafter"/>
</dbReference>
<dbReference type="SUPFAM" id="SSF57424">
    <property type="entry name" value="LDL receptor-like module"/>
    <property type="match status" value="1"/>
</dbReference>
<evidence type="ECO:0000313" key="6">
    <source>
        <dbReference type="EMBL" id="ORZ03862.1"/>
    </source>
</evidence>
<comment type="caution">
    <text evidence="6">The sequence shown here is derived from an EMBL/GenBank/DDBJ whole genome shotgun (WGS) entry which is preliminary data.</text>
</comment>
<feature type="domain" description="Glucosidase II beta subunit N-terminal" evidence="5">
    <location>
        <begin position="25"/>
        <end position="185"/>
    </location>
</feature>
<keyword evidence="2" id="KW-0175">Coiled coil</keyword>
<feature type="coiled-coil region" evidence="2">
    <location>
        <begin position="151"/>
        <end position="248"/>
    </location>
</feature>
<dbReference type="Gene3D" id="4.10.400.10">
    <property type="entry name" value="Low-density Lipoprotein Receptor"/>
    <property type="match status" value="1"/>
</dbReference>